<proteinExistence type="inferred from homology"/>
<evidence type="ECO:0000313" key="15">
    <source>
        <dbReference type="EMBL" id="CDW77228.1"/>
    </source>
</evidence>
<dbReference type="SUPFAM" id="SSF75553">
    <property type="entry name" value="Smc hinge domain"/>
    <property type="match status" value="1"/>
</dbReference>
<evidence type="ECO:0000256" key="1">
    <source>
        <dbReference type="ARBA" id="ARBA00004123"/>
    </source>
</evidence>
<dbReference type="GO" id="GO:0016887">
    <property type="term" value="F:ATP hydrolysis activity"/>
    <property type="evidence" value="ECO:0007669"/>
    <property type="project" value="InterPro"/>
</dbReference>
<keyword evidence="5" id="KW-0498">Mitosis</keyword>
<dbReference type="InterPro" id="IPR024704">
    <property type="entry name" value="SMC"/>
</dbReference>
<accession>A0A078A8V0</accession>
<dbReference type="FunCoup" id="A0A078A8V0">
    <property type="interactions" value="340"/>
</dbReference>
<feature type="coiled-coil region" evidence="12">
    <location>
        <begin position="745"/>
        <end position="828"/>
    </location>
</feature>
<dbReference type="InParanoid" id="A0A078A8V0"/>
<evidence type="ECO:0000259" key="14">
    <source>
        <dbReference type="SMART" id="SM00968"/>
    </source>
</evidence>
<dbReference type="SUPFAM" id="SSF57997">
    <property type="entry name" value="Tropomyosin"/>
    <property type="match status" value="1"/>
</dbReference>
<dbReference type="Pfam" id="PF02463">
    <property type="entry name" value="SMC_N"/>
    <property type="match status" value="1"/>
</dbReference>
<dbReference type="Gene3D" id="1.20.1060.20">
    <property type="match status" value="1"/>
</dbReference>
<feature type="region of interest" description="Disordered" evidence="13">
    <location>
        <begin position="1346"/>
        <end position="1388"/>
    </location>
</feature>
<feature type="coiled-coil region" evidence="12">
    <location>
        <begin position="236"/>
        <end position="460"/>
    </location>
</feature>
<feature type="coiled-coil region" evidence="12">
    <location>
        <begin position="1110"/>
        <end position="1185"/>
    </location>
</feature>
<dbReference type="EMBL" id="CCKQ01005954">
    <property type="protein sequence ID" value="CDW77228.1"/>
    <property type="molecule type" value="Genomic_DNA"/>
</dbReference>
<dbReference type="InterPro" id="IPR010935">
    <property type="entry name" value="SMC_hinge"/>
</dbReference>
<evidence type="ECO:0000256" key="10">
    <source>
        <dbReference type="ARBA" id="ARBA00023306"/>
    </source>
</evidence>
<protein>
    <recommendedName>
        <fullName evidence="11">Structural maintenance of chromosomes protein</fullName>
    </recommendedName>
</protein>
<dbReference type="SMART" id="SM00968">
    <property type="entry name" value="SMC_hinge"/>
    <property type="match status" value="1"/>
</dbReference>
<keyword evidence="7 12" id="KW-0175">Coiled coil</keyword>
<sequence>MQQNSNNNNDVEMSDQNANQIVNNNSEQLRPQNTNPNTTVALSQLPIKQQKITRRLMIHKVVLENFKSYYGRKEIGPLHKCFTAVVGPNGSGKSNLIESLLFVFGKRAKRMRLNKLSELIHNSAQHKDVTHATVRVYFQDILDDEDEPDAYDVVPGSEFEVSRSVNRQSQSKYMINQQESSFKEVCELLSKNGIDLDHNRFLILQGEVEQISLMKAKAQNENETGLLEYLEDIIGSNKYVQRIAELEKEVEQRDDERREKLTRVNACQLELQALEQDKNNAIDYLKKERNLMLLKNMQQFVELGEGVAQLNEKLQNIVQYKQQARDVRDQKKKMMEENQGLVQEIQILMANEDRAQQRQDQLTNDFRGLERADILIRNEMKHNLQKINRAKESIDEIEKKKQKLIQENAHNEKILPEKEEELKELVERKIEMEQDFEKMEEKVREMTEKLRKEKDSLESELNPMINQFNSIKNRIEIKKQERAAIEGKSQKVRLEIENTKNLINLNQNKINFTLEEIEKTGKQIEDTSNEQKELENRLQQNVSELQLHEKELQKQKDSLITMRSAQQESKNKNRILKELMEAQQRGVLTGIFGRLGDLGTIDQQYDCAVTTACGFLDNIVVETVGDGEKCIKFLRDNHIGQGKFILLDKIKAQFDQMKDRSFESPQGSNRIFDLIKIPDDKFRVAFYFALRDTLVCDSIDLATRIAYGQQRFRVVTLKGELIEMSGTMSGGGKPKTGGMSSVQIQEYSEDQIKEVEQRVEKLTSQIMKLKEERPNIETIKTQNVKKMQMLSMTLNKLKIELNSQKESQSSLENKLNSLKKDLIKADEDEIRVENIQKEISEDSQVLSDINPLIEECKMKIKQVEAMIIESGGVDYKKKKDDVERMYTKVHDVEKQITRMKTTLANTETNLLKFDKEIEKEKQEIQKLENIIAEHNRDIDKNTKMGEQILAELGALDEEKKQNKEKLDSRRTNFTNLKKELQRMEEAENQAKQTVENAIKARNQLDEHCKKIKAKIRENRDKFKGQEQEFSYIFSDGLSLVSTQTVVPVVQQQQLALPDRRQSTMNQSRESSHVEASRLEDSQVIEQSNIKRQKTEAQSFEHHLANTPITYNFNEEEIHVLTNQKNEIKQRIEFLEGEIQSQNPNINIIQQYRVRFQDYQEKQSRLKEVEDALGKMKEEHNHLKRKRHDDFMSGFQVISTKLKEMYRLITNGGDAELEALDALDPFSEGIQFHVRPLKKSWKQMSKLSGGEKTISSLSLIFALHHYKPSPLYCMDEIDAALDYKNVAIVGDYIKKRARNSQFLIISLRNNMFELAEKLVGIYKTFDITKTVTINPNQLKQQIVKYQQSHQIRESSKQENDGKRQSSEEQRRHQSNNLIQSANPSASQVR</sequence>
<dbReference type="InterPro" id="IPR036277">
    <property type="entry name" value="SMC_hinge_sf"/>
</dbReference>
<dbReference type="Pfam" id="PF06470">
    <property type="entry name" value="SMC_hinge"/>
    <property type="match status" value="1"/>
</dbReference>
<dbReference type="InterPro" id="IPR003395">
    <property type="entry name" value="RecF/RecN/SMC_N"/>
</dbReference>
<dbReference type="GO" id="GO:0005524">
    <property type="term" value="F:ATP binding"/>
    <property type="evidence" value="ECO:0007669"/>
    <property type="project" value="UniProtKB-KW"/>
</dbReference>
<evidence type="ECO:0000256" key="7">
    <source>
        <dbReference type="ARBA" id="ARBA00023054"/>
    </source>
</evidence>
<feature type="domain" description="SMC hinge" evidence="14">
    <location>
        <begin position="589"/>
        <end position="706"/>
    </location>
</feature>
<evidence type="ECO:0000256" key="4">
    <source>
        <dbReference type="ARBA" id="ARBA00022741"/>
    </source>
</evidence>
<comment type="similarity">
    <text evidence="2">Belongs to the SMC family. SMC4 subfamily.</text>
</comment>
<keyword evidence="10" id="KW-0131">Cell cycle</keyword>
<keyword evidence="16" id="KW-1185">Reference proteome</keyword>
<keyword evidence="8" id="KW-0226">DNA condensation</keyword>
<dbReference type="Gene3D" id="3.40.50.300">
    <property type="entry name" value="P-loop containing nucleotide triphosphate hydrolases"/>
    <property type="match status" value="2"/>
</dbReference>
<reference evidence="15 16" key="1">
    <citation type="submission" date="2014-06" db="EMBL/GenBank/DDBJ databases">
        <authorList>
            <person name="Swart Estienne"/>
        </authorList>
    </citation>
    <scope>NUCLEOTIDE SEQUENCE [LARGE SCALE GENOMIC DNA]</scope>
    <source>
        <strain evidence="15 16">130c</strain>
    </source>
</reference>
<name>A0A078A8V0_STYLE</name>
<comment type="subcellular location">
    <subcellularLocation>
        <location evidence="1 11">Nucleus</location>
    </subcellularLocation>
</comment>
<gene>
    <name evidence="15" type="primary">Contig898.g975</name>
    <name evidence="15" type="ORF">STYLEM_6187</name>
</gene>
<evidence type="ECO:0000313" key="16">
    <source>
        <dbReference type="Proteomes" id="UP000039865"/>
    </source>
</evidence>
<dbReference type="OrthoDB" id="5575062at2759"/>
<keyword evidence="9 11" id="KW-0539">Nucleus</keyword>
<keyword evidence="6" id="KW-0067">ATP-binding</keyword>
<evidence type="ECO:0000256" key="8">
    <source>
        <dbReference type="ARBA" id="ARBA00023067"/>
    </source>
</evidence>
<dbReference type="OMA" id="KTWKQIS"/>
<feature type="coiled-coil region" evidence="12">
    <location>
        <begin position="517"/>
        <end position="585"/>
    </location>
</feature>
<dbReference type="SUPFAM" id="SSF52540">
    <property type="entry name" value="P-loop containing nucleoside triphosphate hydrolases"/>
    <property type="match status" value="1"/>
</dbReference>
<dbReference type="Gene3D" id="3.30.70.1620">
    <property type="match status" value="1"/>
</dbReference>
<evidence type="ECO:0000256" key="12">
    <source>
        <dbReference type="SAM" id="Coils"/>
    </source>
</evidence>
<evidence type="ECO:0000256" key="6">
    <source>
        <dbReference type="ARBA" id="ARBA00022840"/>
    </source>
</evidence>
<evidence type="ECO:0000256" key="2">
    <source>
        <dbReference type="ARBA" id="ARBA00006005"/>
    </source>
</evidence>
<dbReference type="GO" id="GO:0005634">
    <property type="term" value="C:nucleus"/>
    <property type="evidence" value="ECO:0007669"/>
    <property type="project" value="UniProtKB-SubCell"/>
</dbReference>
<evidence type="ECO:0000256" key="3">
    <source>
        <dbReference type="ARBA" id="ARBA00022618"/>
    </source>
</evidence>
<dbReference type="GO" id="GO:0000796">
    <property type="term" value="C:condensin complex"/>
    <property type="evidence" value="ECO:0007669"/>
    <property type="project" value="TreeGrafter"/>
</dbReference>
<keyword evidence="3" id="KW-0132">Cell division</keyword>
<evidence type="ECO:0000256" key="13">
    <source>
        <dbReference type="SAM" id="MobiDB-lite"/>
    </source>
</evidence>
<dbReference type="GO" id="GO:0051301">
    <property type="term" value="P:cell division"/>
    <property type="evidence" value="ECO:0007669"/>
    <property type="project" value="UniProtKB-KW"/>
</dbReference>
<evidence type="ECO:0000256" key="11">
    <source>
        <dbReference type="PIRNR" id="PIRNR005719"/>
    </source>
</evidence>
<keyword evidence="4" id="KW-0547">Nucleotide-binding</keyword>
<evidence type="ECO:0000256" key="5">
    <source>
        <dbReference type="ARBA" id="ARBA00022776"/>
    </source>
</evidence>
<dbReference type="FunFam" id="3.40.50.300:FF:000585">
    <property type="entry name" value="Structural maintenance of chromosomes 4"/>
    <property type="match status" value="1"/>
</dbReference>
<dbReference type="PANTHER" id="PTHR18937">
    <property type="entry name" value="STRUCTURAL MAINTENANCE OF CHROMOSOMES SMC FAMILY MEMBER"/>
    <property type="match status" value="1"/>
</dbReference>
<dbReference type="GO" id="GO:0007076">
    <property type="term" value="P:mitotic chromosome condensation"/>
    <property type="evidence" value="ECO:0007669"/>
    <property type="project" value="TreeGrafter"/>
</dbReference>
<feature type="compositionally biased region" description="Basic and acidic residues" evidence="13">
    <location>
        <begin position="1349"/>
        <end position="1370"/>
    </location>
</feature>
<feature type="coiled-coil region" evidence="12">
    <location>
        <begin position="889"/>
        <end position="1028"/>
    </location>
</feature>
<evidence type="ECO:0000256" key="9">
    <source>
        <dbReference type="ARBA" id="ARBA00023242"/>
    </source>
</evidence>
<dbReference type="FunFam" id="3.40.50.300:FF:000481">
    <property type="entry name" value="Structural maintenance of chromosomes 4"/>
    <property type="match status" value="1"/>
</dbReference>
<feature type="region of interest" description="Disordered" evidence="13">
    <location>
        <begin position="1057"/>
        <end position="1077"/>
    </location>
</feature>
<dbReference type="PIRSF" id="PIRSF005719">
    <property type="entry name" value="SMC"/>
    <property type="match status" value="1"/>
</dbReference>
<organism evidence="15 16">
    <name type="scientific">Stylonychia lemnae</name>
    <name type="common">Ciliate</name>
    <dbReference type="NCBI Taxonomy" id="5949"/>
    <lineage>
        <taxon>Eukaryota</taxon>
        <taxon>Sar</taxon>
        <taxon>Alveolata</taxon>
        <taxon>Ciliophora</taxon>
        <taxon>Intramacronucleata</taxon>
        <taxon>Spirotrichea</taxon>
        <taxon>Stichotrichia</taxon>
        <taxon>Sporadotrichida</taxon>
        <taxon>Oxytrichidae</taxon>
        <taxon>Stylonychinae</taxon>
        <taxon>Stylonychia</taxon>
    </lineage>
</organism>
<dbReference type="Proteomes" id="UP000039865">
    <property type="component" value="Unassembled WGS sequence"/>
</dbReference>
<feature type="compositionally biased region" description="Polar residues" evidence="13">
    <location>
        <begin position="1373"/>
        <end position="1388"/>
    </location>
</feature>
<dbReference type="InterPro" id="IPR027417">
    <property type="entry name" value="P-loop_NTPase"/>
</dbReference>
<dbReference type="PANTHER" id="PTHR18937:SF172">
    <property type="entry name" value="STRUCTURAL MAINTENANCE OF CHROMOSOMES PROTEIN"/>
    <property type="match status" value="1"/>
</dbReference>